<keyword evidence="2" id="KW-1185">Reference proteome</keyword>
<dbReference type="EMBL" id="JABSTQ010009382">
    <property type="protein sequence ID" value="KAG0429772.1"/>
    <property type="molecule type" value="Genomic_DNA"/>
</dbReference>
<evidence type="ECO:0000313" key="1">
    <source>
        <dbReference type="EMBL" id="KAG0429772.1"/>
    </source>
</evidence>
<proteinExistence type="predicted"/>
<name>A0AC60Q7R4_IXOPE</name>
<organism evidence="1 2">
    <name type="scientific">Ixodes persulcatus</name>
    <name type="common">Taiga tick</name>
    <dbReference type="NCBI Taxonomy" id="34615"/>
    <lineage>
        <taxon>Eukaryota</taxon>
        <taxon>Metazoa</taxon>
        <taxon>Ecdysozoa</taxon>
        <taxon>Arthropoda</taxon>
        <taxon>Chelicerata</taxon>
        <taxon>Arachnida</taxon>
        <taxon>Acari</taxon>
        <taxon>Parasitiformes</taxon>
        <taxon>Ixodida</taxon>
        <taxon>Ixodoidea</taxon>
        <taxon>Ixodidae</taxon>
        <taxon>Ixodinae</taxon>
        <taxon>Ixodes</taxon>
    </lineage>
</organism>
<sequence length="687" mass="76689">MAKPMAKYNTRHKFGKRRKKSLLNNLKKPSAEPERTEDLQLPRSYRAVEAAETAELAETKVGPGGPSASERSSDSSCVRRDTAMLQSSDLEGMRKKADQKLQDFTSTAATKRKSVLLADMKDNADGSLAQTDEASFTVVSSDSLNALMKSVKWKICGGDVKIGKGKREYGLAVKLFLARMNCGDISSAWSLPRVNGDQRINPFAINILAARARQSTENRQAALNDVFSAMNISHRGLHTKTWQDYMKKKLAPAFALRGLYRELNLGNPGNIAVSYDGSWMMRGHSSHISVGTAIELFTGFVLDYIVLSNFPPASACERRPKQNDLSHQAWKDGHICQKTTDKKAGEMEVEAGLILFERSWQRHNLRYTTVLSDGDSHTFLALQEAQVYGFIAVNKEDCVNHVQKRMGTALRTLITKQKLTADLITKLSAYYGWALKSHKGDVEAMQRAVMVRYHHVTSNDTVSNHSLCPAGPDSWCRQNATKARGEPAFKHHYNLPPHVCKALLPLYECLSERKLLAWCQRRKTQNTNESLHSMIWALAPKHRHASLFSVEAAVAEALLKFNAGNEIASARILRELNVTPGPQSSKRMVKKDKRRATASACKCTSADNMQRALKKRHLVEEGEPKLCEVVFDQGFVGGLTLRCSPNRGYKLSTLSLVNLSHGVRTQRSQQLYQVPARRQEQHAQVNT</sequence>
<gene>
    <name evidence="1" type="ORF">HPB47_023294</name>
</gene>
<protein>
    <submittedName>
        <fullName evidence="1">Uncharacterized protein</fullName>
    </submittedName>
</protein>
<evidence type="ECO:0000313" key="2">
    <source>
        <dbReference type="Proteomes" id="UP000805193"/>
    </source>
</evidence>
<accession>A0AC60Q7R4</accession>
<reference evidence="1 2" key="1">
    <citation type="journal article" date="2020" name="Cell">
        <title>Large-Scale Comparative Analyses of Tick Genomes Elucidate Their Genetic Diversity and Vector Capacities.</title>
        <authorList>
            <consortium name="Tick Genome and Microbiome Consortium (TIGMIC)"/>
            <person name="Jia N."/>
            <person name="Wang J."/>
            <person name="Shi W."/>
            <person name="Du L."/>
            <person name="Sun Y."/>
            <person name="Zhan W."/>
            <person name="Jiang J.F."/>
            <person name="Wang Q."/>
            <person name="Zhang B."/>
            <person name="Ji P."/>
            <person name="Bell-Sakyi L."/>
            <person name="Cui X.M."/>
            <person name="Yuan T.T."/>
            <person name="Jiang B.G."/>
            <person name="Yang W.F."/>
            <person name="Lam T.T."/>
            <person name="Chang Q.C."/>
            <person name="Ding S.J."/>
            <person name="Wang X.J."/>
            <person name="Zhu J.G."/>
            <person name="Ruan X.D."/>
            <person name="Zhao L."/>
            <person name="Wei J.T."/>
            <person name="Ye R.Z."/>
            <person name="Que T.C."/>
            <person name="Du C.H."/>
            <person name="Zhou Y.H."/>
            <person name="Cheng J.X."/>
            <person name="Dai P.F."/>
            <person name="Guo W.B."/>
            <person name="Han X.H."/>
            <person name="Huang E.J."/>
            <person name="Li L.F."/>
            <person name="Wei W."/>
            <person name="Gao Y.C."/>
            <person name="Liu J.Z."/>
            <person name="Shao H.Z."/>
            <person name="Wang X."/>
            <person name="Wang C.C."/>
            <person name="Yang T.C."/>
            <person name="Huo Q.B."/>
            <person name="Li W."/>
            <person name="Chen H.Y."/>
            <person name="Chen S.E."/>
            <person name="Zhou L.G."/>
            <person name="Ni X.B."/>
            <person name="Tian J.H."/>
            <person name="Sheng Y."/>
            <person name="Liu T."/>
            <person name="Pan Y.S."/>
            <person name="Xia L.Y."/>
            <person name="Li J."/>
            <person name="Zhao F."/>
            <person name="Cao W.C."/>
        </authorList>
    </citation>
    <scope>NUCLEOTIDE SEQUENCE [LARGE SCALE GENOMIC DNA]</scope>
    <source>
        <strain evidence="1">Iper-2018</strain>
    </source>
</reference>
<comment type="caution">
    <text evidence="1">The sequence shown here is derived from an EMBL/GenBank/DDBJ whole genome shotgun (WGS) entry which is preliminary data.</text>
</comment>
<dbReference type="Proteomes" id="UP000805193">
    <property type="component" value="Unassembled WGS sequence"/>
</dbReference>